<dbReference type="EMBL" id="KB206440">
    <property type="protein sequence ID" value="ELP91805.1"/>
    <property type="molecule type" value="Genomic_DNA"/>
</dbReference>
<proteinExistence type="predicted"/>
<gene>
    <name evidence="1" type="ORF">EIN_138220</name>
</gene>
<dbReference type="KEGG" id="eiv:EIN_138220"/>
<dbReference type="GeneID" id="14890778"/>
<dbReference type="AlphaFoldDB" id="L7FNI8"/>
<organism evidence="1 2">
    <name type="scientific">Entamoeba invadens IP1</name>
    <dbReference type="NCBI Taxonomy" id="370355"/>
    <lineage>
        <taxon>Eukaryota</taxon>
        <taxon>Amoebozoa</taxon>
        <taxon>Evosea</taxon>
        <taxon>Archamoebae</taxon>
        <taxon>Mastigamoebida</taxon>
        <taxon>Entamoebidae</taxon>
        <taxon>Entamoeba</taxon>
    </lineage>
</organism>
<dbReference type="OrthoDB" id="31864at2759"/>
<evidence type="ECO:0000313" key="1">
    <source>
        <dbReference type="EMBL" id="ELP91805.1"/>
    </source>
</evidence>
<accession>L7FNI8</accession>
<reference evidence="1 2" key="1">
    <citation type="submission" date="2012-10" db="EMBL/GenBank/DDBJ databases">
        <authorList>
            <person name="Zafar N."/>
            <person name="Inman J."/>
            <person name="Hall N."/>
            <person name="Lorenzi H."/>
            <person name="Caler E."/>
        </authorList>
    </citation>
    <scope>NUCLEOTIDE SEQUENCE [LARGE SCALE GENOMIC DNA]</scope>
    <source>
        <strain evidence="1 2">IP1</strain>
    </source>
</reference>
<name>L7FNI8_ENTIV</name>
<evidence type="ECO:0000313" key="2">
    <source>
        <dbReference type="Proteomes" id="UP000014680"/>
    </source>
</evidence>
<dbReference type="RefSeq" id="XP_004258576.1">
    <property type="nucleotide sequence ID" value="XM_004258528.1"/>
</dbReference>
<protein>
    <submittedName>
        <fullName evidence="1">Uncharacterized protein</fullName>
    </submittedName>
</protein>
<sequence length="489" mass="57008">MTCLQQIFMKNIILYLNTLEDVTNFMLINKSCHEAVQTMYINTYNLSQTVAIEDIIYIFLNLQTLYFNSFSSCPKKFSSDDIPLIEQSLKMENTLKTKWFPPKVRKIRLFTNEVLISFYVKFKSYFNRIKDDKGSAQLKDFFNTKSLQKITHNDNVNFHVQFLAKETMGMKYIPDFCTLKSQFNDFERLVKVMSNMNGHEEIIENAVKDSFCSGIVVFRPPKQLFWDGNGYQDDPYKYAVDVNLNILNSENIRVVSLKNVNVTELALPIKLEKLKIEEVTGNLKIDKLKLTRIYVLNYKGSPLLVNDENLTEFECFNSLNCVKFVREDKPLSVYIVDFKKHTIFDVYQDTQDVTINVERLRKHVCQFKAKGVKYYYHNIHIGDPCNFNLSLETFDEVIVSQNIKRKDKITAKFGDIKNIKFRYGCFEEITMGNAENIEFDCVEVKKLFINSAKLLKHQKSSFESITANTKIETIKGTKRNIAKLINGPQ</sequence>
<dbReference type="VEuPathDB" id="AmoebaDB:EIN_138220"/>
<keyword evidence="2" id="KW-1185">Reference proteome</keyword>
<dbReference type="Proteomes" id="UP000014680">
    <property type="component" value="Unassembled WGS sequence"/>
</dbReference>